<sequence length="240" mass="26858">METKTQIQTQGFCIVQNVFGQAAVEQLLHRIEMATRTDAESALSSRGTIFAARNLIDSIPDLLELIKRPALATLLSETIGENYGLVRVLYFDKPSDRSWNLPFHKDLTIAVQDNSLPTNHFSKPTHKAGVDHVEASEAILQNMLTLRIHLDEVTESNGPLEVIPGSHLSGKQYDPSPNESVKILVQAGDVLAMRPMISHASGHTDPDGKWRRRILHLEFCGTESLPDGYQWMHFLKRRAT</sequence>
<dbReference type="KEGG" id="mff:MFFC18_29440"/>
<dbReference type="GO" id="GO:0016706">
    <property type="term" value="F:2-oxoglutarate-dependent dioxygenase activity"/>
    <property type="evidence" value="ECO:0007669"/>
    <property type="project" value="UniProtKB-ARBA"/>
</dbReference>
<proteinExistence type="predicted"/>
<reference evidence="2 3" key="1">
    <citation type="submission" date="2019-08" db="EMBL/GenBank/DDBJ databases">
        <title>Deep-cultivation of Planctomycetes and their phenomic and genomic characterization uncovers novel biology.</title>
        <authorList>
            <person name="Wiegand S."/>
            <person name="Jogler M."/>
            <person name="Boedeker C."/>
            <person name="Pinto D."/>
            <person name="Vollmers J."/>
            <person name="Rivas-Marin E."/>
            <person name="Kohn T."/>
            <person name="Peeters S.H."/>
            <person name="Heuer A."/>
            <person name="Rast P."/>
            <person name="Oberbeckmann S."/>
            <person name="Bunk B."/>
            <person name="Jeske O."/>
            <person name="Meyerdierks A."/>
            <person name="Storesund J.E."/>
            <person name="Kallscheuer N."/>
            <person name="Luecker S."/>
            <person name="Lage O.M."/>
            <person name="Pohl T."/>
            <person name="Merkel B.J."/>
            <person name="Hornburger P."/>
            <person name="Mueller R.-W."/>
            <person name="Bruemmer F."/>
            <person name="Labrenz M."/>
            <person name="Spormann A.M."/>
            <person name="Op den Camp H."/>
            <person name="Overmann J."/>
            <person name="Amann R."/>
            <person name="Jetten M.S.M."/>
            <person name="Mascher T."/>
            <person name="Medema M.H."/>
            <person name="Devos D.P."/>
            <person name="Kaster A.-K."/>
            <person name="Ovreas L."/>
            <person name="Rohde M."/>
            <person name="Galperin M.Y."/>
            <person name="Jogler C."/>
        </authorList>
    </citation>
    <scope>NUCLEOTIDE SEQUENCE [LARGE SCALE GENOMIC DNA]</scope>
    <source>
        <strain evidence="2 3">FC18</strain>
    </source>
</reference>
<protein>
    <submittedName>
        <fullName evidence="2">Phytanoyl-CoA dioxygenase (PhyH)</fullName>
    </submittedName>
</protein>
<dbReference type="Proteomes" id="UP000322214">
    <property type="component" value="Chromosome"/>
</dbReference>
<dbReference type="STRING" id="980251.GCA_001642875_04015"/>
<gene>
    <name evidence="2" type="ORF">MFFC18_29440</name>
</gene>
<name>A0A5B9PDP6_9BACT</name>
<evidence type="ECO:0000313" key="3">
    <source>
        <dbReference type="Proteomes" id="UP000322214"/>
    </source>
</evidence>
<evidence type="ECO:0000256" key="1">
    <source>
        <dbReference type="ARBA" id="ARBA00001954"/>
    </source>
</evidence>
<comment type="cofactor">
    <cofactor evidence="1">
        <name>Fe(2+)</name>
        <dbReference type="ChEBI" id="CHEBI:29033"/>
    </cofactor>
</comment>
<keyword evidence="2" id="KW-0560">Oxidoreductase</keyword>
<dbReference type="EMBL" id="CP042912">
    <property type="protein sequence ID" value="QEG23052.1"/>
    <property type="molecule type" value="Genomic_DNA"/>
</dbReference>
<keyword evidence="2" id="KW-0223">Dioxygenase</keyword>
<organism evidence="2 3">
    <name type="scientific">Mariniblastus fucicola</name>
    <dbReference type="NCBI Taxonomy" id="980251"/>
    <lineage>
        <taxon>Bacteria</taxon>
        <taxon>Pseudomonadati</taxon>
        <taxon>Planctomycetota</taxon>
        <taxon>Planctomycetia</taxon>
        <taxon>Pirellulales</taxon>
        <taxon>Pirellulaceae</taxon>
        <taxon>Mariniblastus</taxon>
    </lineage>
</organism>
<dbReference type="InterPro" id="IPR008775">
    <property type="entry name" value="Phytyl_CoA_dOase-like"/>
</dbReference>
<dbReference type="SUPFAM" id="SSF51197">
    <property type="entry name" value="Clavaminate synthase-like"/>
    <property type="match status" value="1"/>
</dbReference>
<dbReference type="PANTHER" id="PTHR20883">
    <property type="entry name" value="PHYTANOYL-COA DIOXYGENASE DOMAIN CONTAINING 1"/>
    <property type="match status" value="1"/>
</dbReference>
<dbReference type="GO" id="GO:0005506">
    <property type="term" value="F:iron ion binding"/>
    <property type="evidence" value="ECO:0007669"/>
    <property type="project" value="UniProtKB-ARBA"/>
</dbReference>
<dbReference type="Gene3D" id="2.60.120.620">
    <property type="entry name" value="q2cbj1_9rhob like domain"/>
    <property type="match status" value="1"/>
</dbReference>
<dbReference type="AlphaFoldDB" id="A0A5B9PDP6"/>
<dbReference type="Pfam" id="PF05721">
    <property type="entry name" value="PhyH"/>
    <property type="match status" value="1"/>
</dbReference>
<dbReference type="PANTHER" id="PTHR20883:SF48">
    <property type="entry name" value="ECTOINE DIOXYGENASE"/>
    <property type="match status" value="1"/>
</dbReference>
<evidence type="ECO:0000313" key="2">
    <source>
        <dbReference type="EMBL" id="QEG23052.1"/>
    </source>
</evidence>
<accession>A0A5B9PDP6</accession>
<keyword evidence="3" id="KW-1185">Reference proteome</keyword>